<reference evidence="7 8" key="1">
    <citation type="journal article" date="2016" name="Nat. Commun.">
        <title>Thousands of microbial genomes shed light on interconnected biogeochemical processes in an aquifer system.</title>
        <authorList>
            <person name="Anantharaman K."/>
            <person name="Brown C.T."/>
            <person name="Hug L.A."/>
            <person name="Sharon I."/>
            <person name="Castelle C.J."/>
            <person name="Probst A.J."/>
            <person name="Thomas B.C."/>
            <person name="Singh A."/>
            <person name="Wilkins M.J."/>
            <person name="Karaoz U."/>
            <person name="Brodie E.L."/>
            <person name="Williams K.H."/>
            <person name="Hubbard S.S."/>
            <person name="Banfield J.F."/>
        </authorList>
    </citation>
    <scope>NUCLEOTIDE SEQUENCE [LARGE SCALE GENOMIC DNA]</scope>
</reference>
<gene>
    <name evidence="7" type="ORF">A3D03_06120</name>
</gene>
<dbReference type="InterPro" id="IPR004843">
    <property type="entry name" value="Calcineurin-like_PHP"/>
</dbReference>
<dbReference type="PANTHER" id="PTHR34990">
    <property type="entry name" value="UDP-2,3-DIACYLGLUCOSAMINE HYDROLASE-RELATED"/>
    <property type="match status" value="1"/>
</dbReference>
<comment type="caution">
    <text evidence="7">The sequence shown here is derived from an EMBL/GenBank/DDBJ whole genome shotgun (WGS) entry which is preliminary data.</text>
</comment>
<dbReference type="GO" id="GO:0046872">
    <property type="term" value="F:metal ion binding"/>
    <property type="evidence" value="ECO:0007669"/>
    <property type="project" value="UniProtKB-KW"/>
</dbReference>
<proteinExistence type="predicted"/>
<keyword evidence="1" id="KW-1003">Cell membrane</keyword>
<dbReference type="GO" id="GO:0009245">
    <property type="term" value="P:lipid A biosynthetic process"/>
    <property type="evidence" value="ECO:0007669"/>
    <property type="project" value="TreeGrafter"/>
</dbReference>
<name>A0A1F6A780_9BACT</name>
<evidence type="ECO:0000313" key="8">
    <source>
        <dbReference type="Proteomes" id="UP000177092"/>
    </source>
</evidence>
<evidence type="ECO:0000256" key="1">
    <source>
        <dbReference type="ARBA" id="ARBA00022475"/>
    </source>
</evidence>
<accession>A0A1F6A780</accession>
<dbReference type="InterPro" id="IPR029052">
    <property type="entry name" value="Metallo-depent_PP-like"/>
</dbReference>
<evidence type="ECO:0000256" key="3">
    <source>
        <dbReference type="ARBA" id="ARBA00022723"/>
    </source>
</evidence>
<dbReference type="Pfam" id="PF00149">
    <property type="entry name" value="Metallophos"/>
    <property type="match status" value="1"/>
</dbReference>
<evidence type="ECO:0000256" key="5">
    <source>
        <dbReference type="ARBA" id="ARBA00023211"/>
    </source>
</evidence>
<evidence type="ECO:0000313" key="7">
    <source>
        <dbReference type="EMBL" id="OGG20393.1"/>
    </source>
</evidence>
<keyword evidence="5" id="KW-0464">Manganese</keyword>
<dbReference type="SUPFAM" id="SSF56300">
    <property type="entry name" value="Metallo-dependent phosphatases"/>
    <property type="match status" value="1"/>
</dbReference>
<sequence>MHIIIISDLHLTRRFDKRKFYFLKKIIEQSDQVIINGDLWDYYFLSFSQFIQSRWSQLFPLLKEKKAIYLYGNHDQEKWCDYRVNEFSIKQCDRFIIKVKNCVLRIEHGNRIAKAPDDKYPWITEFRSTMATVILLSRKFLLSKLGKERLKKFNIIMISWWKNNRKSNQWLVCGHSHVKEYNSSQRFINTGYVGYGIGQYLKIDDNGFQLVEDRY</sequence>
<dbReference type="InterPro" id="IPR043461">
    <property type="entry name" value="LpxH-like"/>
</dbReference>
<keyword evidence="3" id="KW-0479">Metal-binding</keyword>
<dbReference type="GO" id="GO:0008758">
    <property type="term" value="F:UDP-2,3-diacylglucosamine hydrolase activity"/>
    <property type="evidence" value="ECO:0007669"/>
    <property type="project" value="TreeGrafter"/>
</dbReference>
<feature type="domain" description="Calcineurin-like phosphoesterase" evidence="6">
    <location>
        <begin position="1"/>
        <end position="175"/>
    </location>
</feature>
<dbReference type="STRING" id="1798384.A3D03_06120"/>
<protein>
    <recommendedName>
        <fullName evidence="6">Calcineurin-like phosphoesterase domain-containing protein</fullName>
    </recommendedName>
</protein>
<dbReference type="Proteomes" id="UP000177092">
    <property type="component" value="Unassembled WGS sequence"/>
</dbReference>
<dbReference type="AlphaFoldDB" id="A0A1F6A780"/>
<evidence type="ECO:0000256" key="4">
    <source>
        <dbReference type="ARBA" id="ARBA00023136"/>
    </source>
</evidence>
<dbReference type="GO" id="GO:0016020">
    <property type="term" value="C:membrane"/>
    <property type="evidence" value="ECO:0007669"/>
    <property type="project" value="GOC"/>
</dbReference>
<organism evidence="7 8">
    <name type="scientific">Candidatus Gottesmanbacteria bacterium RIFCSPHIGHO2_02_FULL_40_13</name>
    <dbReference type="NCBI Taxonomy" id="1798384"/>
    <lineage>
        <taxon>Bacteria</taxon>
        <taxon>Candidatus Gottesmaniibacteriota</taxon>
    </lineage>
</organism>
<dbReference type="EMBL" id="MFJN01000048">
    <property type="protein sequence ID" value="OGG20393.1"/>
    <property type="molecule type" value="Genomic_DNA"/>
</dbReference>
<keyword evidence="2" id="KW-0997">Cell inner membrane</keyword>
<dbReference type="Gene3D" id="3.60.21.10">
    <property type="match status" value="1"/>
</dbReference>
<evidence type="ECO:0000259" key="6">
    <source>
        <dbReference type="Pfam" id="PF00149"/>
    </source>
</evidence>
<keyword evidence="4" id="KW-0472">Membrane</keyword>
<evidence type="ECO:0000256" key="2">
    <source>
        <dbReference type="ARBA" id="ARBA00022519"/>
    </source>
</evidence>